<dbReference type="Gene3D" id="1.10.150.240">
    <property type="entry name" value="Putative phosphatase, domain 2"/>
    <property type="match status" value="1"/>
</dbReference>
<dbReference type="Gene3D" id="3.40.50.1000">
    <property type="entry name" value="HAD superfamily/HAD-like"/>
    <property type="match status" value="1"/>
</dbReference>
<dbReference type="SFLD" id="SFLDG01135">
    <property type="entry name" value="C1.5.6:_HAD__Beta-PGM__Phospha"/>
    <property type="match status" value="1"/>
</dbReference>
<dbReference type="PANTHER" id="PTHR18901:SF38">
    <property type="entry name" value="PSEUDOURIDINE-5'-PHOSPHATASE"/>
    <property type="match status" value="1"/>
</dbReference>
<dbReference type="PRINTS" id="PR00413">
    <property type="entry name" value="HADHALOGNASE"/>
</dbReference>
<dbReference type="Pfam" id="PF00702">
    <property type="entry name" value="Hydrolase"/>
    <property type="match status" value="1"/>
</dbReference>
<dbReference type="SFLD" id="SFLDS00003">
    <property type="entry name" value="Haloacid_Dehalogenase"/>
    <property type="match status" value="1"/>
</dbReference>
<dbReference type="InterPro" id="IPR036412">
    <property type="entry name" value="HAD-like_sf"/>
</dbReference>
<dbReference type="EMBL" id="BAABBA010000001">
    <property type="protein sequence ID" value="GAA4285762.1"/>
    <property type="molecule type" value="Genomic_DNA"/>
</dbReference>
<name>A0ABP8EP37_9MICO</name>
<dbReference type="SUPFAM" id="SSF56784">
    <property type="entry name" value="HAD-like"/>
    <property type="match status" value="1"/>
</dbReference>
<keyword evidence="2" id="KW-1185">Reference proteome</keyword>
<dbReference type="Proteomes" id="UP001499841">
    <property type="component" value="Unassembled WGS sequence"/>
</dbReference>
<dbReference type="SFLD" id="SFLDG01129">
    <property type="entry name" value="C1.5:_HAD__Beta-PGM__Phosphata"/>
    <property type="match status" value="1"/>
</dbReference>
<proteinExistence type="predicted"/>
<evidence type="ECO:0000313" key="1">
    <source>
        <dbReference type="EMBL" id="GAA4285762.1"/>
    </source>
</evidence>
<dbReference type="InterPro" id="IPR023198">
    <property type="entry name" value="PGP-like_dom2"/>
</dbReference>
<sequence length="225" mass="23614">MNESAVSAVVFDMDGILTDTETIWDEVRRGLAARDGVPWPEEATHAMMGMSTPEWSEYMASTVGVDGDAAAVAERTIGAMAARYHEHLPTLPGAVEAVERLSERWPLGLASSSPRRLIDAVLRELGLTERFRATVSTEEVAAGKPAPDGYAKVCELLGVDPARAVAIEDSSNGLRSAAAAGMKVIAVPHEAFPPADDALALAAAVVGSLHEVTVELVEGLVGTGR</sequence>
<dbReference type="PANTHER" id="PTHR18901">
    <property type="entry name" value="2-DEOXYGLUCOSE-6-PHOSPHATE PHOSPHATASE 2"/>
    <property type="match status" value="1"/>
</dbReference>
<dbReference type="InterPro" id="IPR006439">
    <property type="entry name" value="HAD-SF_hydro_IA"/>
</dbReference>
<gene>
    <name evidence="1" type="ORF">GCM10022262_01210</name>
</gene>
<comment type="caution">
    <text evidence="1">The sequence shown here is derived from an EMBL/GenBank/DDBJ whole genome shotgun (WGS) entry which is preliminary data.</text>
</comment>
<dbReference type="RefSeq" id="WP_345036457.1">
    <property type="nucleotide sequence ID" value="NZ_BAABBA010000001.1"/>
</dbReference>
<dbReference type="NCBIfam" id="TIGR01509">
    <property type="entry name" value="HAD-SF-IA-v3"/>
    <property type="match status" value="1"/>
</dbReference>
<reference evidence="2" key="1">
    <citation type="journal article" date="2019" name="Int. J. Syst. Evol. Microbiol.">
        <title>The Global Catalogue of Microorganisms (GCM) 10K type strain sequencing project: providing services to taxonomists for standard genome sequencing and annotation.</title>
        <authorList>
            <consortium name="The Broad Institute Genomics Platform"/>
            <consortium name="The Broad Institute Genome Sequencing Center for Infectious Disease"/>
            <person name="Wu L."/>
            <person name="Ma J."/>
        </authorList>
    </citation>
    <scope>NUCLEOTIDE SEQUENCE [LARGE SCALE GENOMIC DNA]</scope>
    <source>
        <strain evidence="2">JCM 17459</strain>
    </source>
</reference>
<dbReference type="InterPro" id="IPR023214">
    <property type="entry name" value="HAD_sf"/>
</dbReference>
<evidence type="ECO:0000313" key="2">
    <source>
        <dbReference type="Proteomes" id="UP001499841"/>
    </source>
</evidence>
<organism evidence="1 2">
    <name type="scientific">Georgenia daeguensis</name>
    <dbReference type="NCBI Taxonomy" id="908355"/>
    <lineage>
        <taxon>Bacteria</taxon>
        <taxon>Bacillati</taxon>
        <taxon>Actinomycetota</taxon>
        <taxon>Actinomycetes</taxon>
        <taxon>Micrococcales</taxon>
        <taxon>Bogoriellaceae</taxon>
        <taxon>Georgenia</taxon>
    </lineage>
</organism>
<protein>
    <submittedName>
        <fullName evidence="1">HAD family phosphatase</fullName>
    </submittedName>
</protein>
<accession>A0ABP8EP37</accession>